<dbReference type="InterPro" id="IPR057429">
    <property type="entry name" value="WH_eIF2D"/>
</dbReference>
<dbReference type="FunFam" id="3.40.50.720:FF:000084">
    <property type="entry name" value="Short-chain dehydrogenase reductase"/>
    <property type="match status" value="1"/>
</dbReference>
<dbReference type="InterPro" id="IPR036291">
    <property type="entry name" value="NAD(P)-bd_dom_sf"/>
</dbReference>
<proteinExistence type="predicted"/>
<dbReference type="SUPFAM" id="SSF88697">
    <property type="entry name" value="PUA domain-like"/>
    <property type="match status" value="1"/>
</dbReference>
<dbReference type="OrthoDB" id="199771at2759"/>
<dbReference type="InterPro" id="IPR049256">
    <property type="entry name" value="Get5_C"/>
</dbReference>
<dbReference type="Proteomes" id="UP000288859">
    <property type="component" value="Unassembled WGS sequence"/>
</dbReference>
<dbReference type="Pfam" id="PF01253">
    <property type="entry name" value="SUI1"/>
    <property type="match status" value="1"/>
</dbReference>
<dbReference type="VEuPathDB" id="FungiDB:PV10_04367"/>
<dbReference type="PRINTS" id="PR00081">
    <property type="entry name" value="GDHRDH"/>
</dbReference>
<reference evidence="4 5" key="1">
    <citation type="submission" date="2017-03" db="EMBL/GenBank/DDBJ databases">
        <title>Genomes of endolithic fungi from Antarctica.</title>
        <authorList>
            <person name="Coleine C."/>
            <person name="Masonjones S."/>
            <person name="Stajich J.E."/>
        </authorList>
    </citation>
    <scope>NUCLEOTIDE SEQUENCE [LARGE SCALE GENOMIC DNA]</scope>
    <source>
        <strain evidence="4 5">CCFEE 6314</strain>
    </source>
</reference>
<dbReference type="Pfam" id="PF12754">
    <property type="entry name" value="Get5_N"/>
    <property type="match status" value="1"/>
</dbReference>
<feature type="region of interest" description="Disordered" evidence="2">
    <location>
        <begin position="653"/>
        <end position="674"/>
    </location>
</feature>
<dbReference type="Pfam" id="PF13561">
    <property type="entry name" value="adh_short_C2"/>
    <property type="match status" value="1"/>
</dbReference>
<dbReference type="Gene3D" id="3.40.50.720">
    <property type="entry name" value="NAD(P)-binding Rossmann-like Domain"/>
    <property type="match status" value="1"/>
</dbReference>
<evidence type="ECO:0000313" key="5">
    <source>
        <dbReference type="Proteomes" id="UP000288859"/>
    </source>
</evidence>
<dbReference type="VEuPathDB" id="FungiDB:PV10_04368"/>
<comment type="caution">
    <text evidence="4">The sequence shown here is derived from an EMBL/GenBank/DDBJ whole genome shotgun (WGS) entry which is preliminary data.</text>
</comment>
<evidence type="ECO:0000256" key="1">
    <source>
        <dbReference type="ARBA" id="ARBA00022857"/>
    </source>
</evidence>
<dbReference type="CDD" id="cd11608">
    <property type="entry name" value="eIF2D_C"/>
    <property type="match status" value="1"/>
</dbReference>
<dbReference type="NCBIfam" id="NF005559">
    <property type="entry name" value="PRK07231.1"/>
    <property type="match status" value="1"/>
</dbReference>
<organism evidence="4 5">
    <name type="scientific">Exophiala mesophila</name>
    <name type="common">Black yeast-like fungus</name>
    <dbReference type="NCBI Taxonomy" id="212818"/>
    <lineage>
        <taxon>Eukaryota</taxon>
        <taxon>Fungi</taxon>
        <taxon>Dikarya</taxon>
        <taxon>Ascomycota</taxon>
        <taxon>Pezizomycotina</taxon>
        <taxon>Eurotiomycetes</taxon>
        <taxon>Chaetothyriomycetidae</taxon>
        <taxon>Chaetothyriales</taxon>
        <taxon>Herpotrichiellaceae</taxon>
        <taxon>Exophiala</taxon>
    </lineage>
</organism>
<feature type="domain" description="SUI1" evidence="3">
    <location>
        <begin position="811"/>
        <end position="885"/>
    </location>
</feature>
<feature type="region of interest" description="Disordered" evidence="2">
    <location>
        <begin position="1136"/>
        <end position="1173"/>
    </location>
</feature>
<dbReference type="InterPro" id="IPR039757">
    <property type="entry name" value="EIF2D"/>
</dbReference>
<dbReference type="GO" id="GO:0003743">
    <property type="term" value="F:translation initiation factor activity"/>
    <property type="evidence" value="ECO:0007669"/>
    <property type="project" value="InterPro"/>
</dbReference>
<dbReference type="GO" id="GO:0016491">
    <property type="term" value="F:oxidoreductase activity"/>
    <property type="evidence" value="ECO:0007669"/>
    <property type="project" value="UniProtKB-ARBA"/>
</dbReference>
<dbReference type="FunFam" id="3.30.780.10:FF:000008">
    <property type="entry name" value="eukaryotic translation initiation factor 2D"/>
    <property type="match status" value="1"/>
</dbReference>
<dbReference type="GO" id="GO:0001731">
    <property type="term" value="P:formation of translation preinitiation complex"/>
    <property type="evidence" value="ECO:0007669"/>
    <property type="project" value="InterPro"/>
</dbReference>
<dbReference type="Gene3D" id="1.10.286.70">
    <property type="entry name" value="Get5 dimerization domain"/>
    <property type="match status" value="1"/>
</dbReference>
<feature type="region of interest" description="Disordered" evidence="2">
    <location>
        <begin position="282"/>
        <end position="307"/>
    </location>
</feature>
<dbReference type="InterPro" id="IPR048248">
    <property type="entry name" value="PUA_eIF2d-like"/>
</dbReference>
<dbReference type="InterPro" id="IPR039759">
    <property type="entry name" value="eIF2D_SUI1"/>
</dbReference>
<dbReference type="PROSITE" id="PS50296">
    <property type="entry name" value="SUI1"/>
    <property type="match status" value="1"/>
</dbReference>
<evidence type="ECO:0000313" key="4">
    <source>
        <dbReference type="EMBL" id="RVX71383.1"/>
    </source>
</evidence>
<protein>
    <recommendedName>
        <fullName evidence="3">SUI1 domain-containing protein</fullName>
    </recommendedName>
</protein>
<feature type="region of interest" description="Disordered" evidence="2">
    <location>
        <begin position="464"/>
        <end position="489"/>
    </location>
</feature>
<dbReference type="Pfam" id="PF17183">
    <property type="entry name" value="Get5_C"/>
    <property type="match status" value="1"/>
</dbReference>
<feature type="region of interest" description="Disordered" evidence="2">
    <location>
        <begin position="501"/>
        <end position="544"/>
    </location>
</feature>
<dbReference type="SUPFAM" id="SSF51735">
    <property type="entry name" value="NAD(P)-binding Rossmann-fold domains"/>
    <property type="match status" value="1"/>
</dbReference>
<dbReference type="AlphaFoldDB" id="A0A438N6I1"/>
<name>A0A438N6I1_EXOME</name>
<gene>
    <name evidence="4" type="ORF">B0A52_04957</name>
</gene>
<dbReference type="EMBL" id="NAJM01000018">
    <property type="protein sequence ID" value="RVX71383.1"/>
    <property type="molecule type" value="Genomic_DNA"/>
</dbReference>
<dbReference type="Pfam" id="PF25304">
    <property type="entry name" value="WHD_eIF2D"/>
    <property type="match status" value="1"/>
</dbReference>
<feature type="compositionally biased region" description="Low complexity" evidence="2">
    <location>
        <begin position="657"/>
        <end position="672"/>
    </location>
</feature>
<accession>A0A438N6I1</accession>
<dbReference type="Pfam" id="PF26292">
    <property type="entry name" value="PUA_elF2D"/>
    <property type="match status" value="1"/>
</dbReference>
<feature type="region of interest" description="Disordered" evidence="2">
    <location>
        <begin position="999"/>
        <end position="1026"/>
    </location>
</feature>
<dbReference type="PANTHER" id="PTHR12217">
    <property type="entry name" value="EUKARYOTIC TRANSLATION INITIATION FACTOR 2D"/>
    <property type="match status" value="1"/>
</dbReference>
<dbReference type="VEuPathDB" id="FungiDB:PV10_04369"/>
<dbReference type="Gene3D" id="3.10.400.20">
    <property type="match status" value="1"/>
</dbReference>
<dbReference type="InterPro" id="IPR001950">
    <property type="entry name" value="SUI1"/>
</dbReference>
<dbReference type="PRINTS" id="PR00080">
    <property type="entry name" value="SDRFAMILY"/>
</dbReference>
<feature type="compositionally biased region" description="Polar residues" evidence="2">
    <location>
        <begin position="292"/>
        <end position="305"/>
    </location>
</feature>
<keyword evidence="1" id="KW-0521">NADP</keyword>
<dbReference type="SUPFAM" id="SSF55159">
    <property type="entry name" value="eIF1-like"/>
    <property type="match status" value="1"/>
</dbReference>
<dbReference type="PANTHER" id="PTHR12217:SF4">
    <property type="entry name" value="EUKARYOTIC TRANSLATION INITIATION FACTOR 2D"/>
    <property type="match status" value="1"/>
</dbReference>
<dbReference type="InterPro" id="IPR015947">
    <property type="entry name" value="PUA-like_sf"/>
</dbReference>
<dbReference type="InterPro" id="IPR036877">
    <property type="entry name" value="SUI1_dom_sf"/>
</dbReference>
<sequence length="1215" mass="131809">MVGRLEGKIAIVTGGGSGFGTGIAEKLVQEGAKVLISDLNKDSAAKVAQSIGCEYLVANATKRSDWEALLKKSIDTFGGLDIVVNNAGTTYHNKPTETVTEQDYDLVFDVNVKSIYLSTNVLLPYFLDNKRPGVFIQIASTAGIRPRPGLCWYNASKAAVSVATKSMAVEYGPKQIRFNSVCPVVGSTALTHLFIGKPDTEENRAGFVSTIPLGRPSTPRDIANAVTYLASDEADFITGGWRLESSMFKKKPQIKNLAPLRSSDRRRLADQIITEYKVHIPPVQDLEPPSSTPEQASATPNNPSPALSLIRTSLLPETCLSARFTTHAGANATLVSGTIYVGAHPGQEERILWIQYGKESRLYPTVYTLWQNPGLVPLLHTPDFVVDKLRTGADLMTPGLVGGPPWPQNAQLGSVVAVAGLEKDTVPIWVGTCKIDISSLGRVQGSKGAAVEGIHWEGDELWTWRQTGAGGRPSPDRISGWDKRTEESTNGLHQLVLDDPEDEAQDEGGVSLDPSVDPKVNTEAADGNQPSEPDQDEESTREPTTAEVDDAFLAAFLYFLHSAKTNNDPPHYGIDFPIQPSFLIANMIQPYLRFQNQHYNIRKTSWKNAKKFIKYLDKSVLVKSKDRNGGETVILDVDFDDARIKSFTPYKLPKPKASTATSTNENSSSAAAGADPSLGQKLAIQTIYRASSKLVPDLIPSKSTYYTSSQISGFVKKYVENNPSLSENTSSPRFIRLDPFIANNILSSNPSASDTRILAAGEIGRDVLLRRILEDDHLATPHWLLLKNSQSYDPEKPDPGLKPKAGASPHVTITIEKRTGTKVVTKISGLEVFGINPQILSPELQKKCAGSASVGQLMGGKPGVMEVVVQGDQRDVVEKEMGRRGVDKRWIVIDDKTKKKKNAVQYWKFSRLFSVHATSSILETSIPPPTPPPIPIPNLATFALAHALRRLEEERKQRSGEMGDLQFAKTFLTSLDNKPTKYQPDHVFDPKTFQLRTPYTLPKLSTPPHPSPPKANQTSIPAPGSEAAAPSVSVILKSARNPNMTLTLTSLNPLTTTVQSLKESVQSHLGGPSVVGIDKIKVLLNKKPIPPSKKTIAEALEGSSPGGTEVEFGVMVMGGAPDPPPQVTTPVAVTPAALDSSPDTKPRPTSEMEGVESTLSDPVQPGKASGSAVLESPEFWDDLQGFLGQRLRNQSEAERVRGIFERAFRSANSAP</sequence>
<dbReference type="Gene3D" id="3.30.780.10">
    <property type="entry name" value="SUI1-like domain"/>
    <property type="match status" value="1"/>
</dbReference>
<dbReference type="InterPro" id="IPR002347">
    <property type="entry name" value="SDR_fam"/>
</dbReference>
<dbReference type="InterPro" id="IPR024737">
    <property type="entry name" value="Get5_N"/>
</dbReference>
<evidence type="ECO:0000259" key="3">
    <source>
        <dbReference type="PROSITE" id="PS50296"/>
    </source>
</evidence>
<evidence type="ECO:0000256" key="2">
    <source>
        <dbReference type="SAM" id="MobiDB-lite"/>
    </source>
</evidence>